<gene>
    <name evidence="2" type="ORF">BCV72DRAFT_220590</name>
</gene>
<accession>A0A1X0RFQ9</accession>
<proteinExistence type="predicted"/>
<dbReference type="OrthoDB" id="10549553at2759"/>
<dbReference type="Proteomes" id="UP000242414">
    <property type="component" value="Unassembled WGS sequence"/>
</dbReference>
<name>A0A1X0RFQ9_RHIZD</name>
<sequence>MQIKLVTLTICASLVAIGFAAPAPQDGQSSFDSPFSDEVAPFVSVGSGPNPPAVGGIDEGAEPAFSDGFDIGENLLRKRQPLRRLGRIFNRIRKPRKHY</sequence>
<feature type="signal peptide" evidence="1">
    <location>
        <begin position="1"/>
        <end position="20"/>
    </location>
</feature>
<protein>
    <submittedName>
        <fullName evidence="2">Uncharacterized protein</fullName>
    </submittedName>
</protein>
<organism evidence="2">
    <name type="scientific">Rhizopus microsporus var. microsporus</name>
    <dbReference type="NCBI Taxonomy" id="86635"/>
    <lineage>
        <taxon>Eukaryota</taxon>
        <taxon>Fungi</taxon>
        <taxon>Fungi incertae sedis</taxon>
        <taxon>Mucoromycota</taxon>
        <taxon>Mucoromycotina</taxon>
        <taxon>Mucoromycetes</taxon>
        <taxon>Mucorales</taxon>
        <taxon>Mucorineae</taxon>
        <taxon>Rhizopodaceae</taxon>
        <taxon>Rhizopus</taxon>
    </lineage>
</organism>
<dbReference type="EMBL" id="KV921861">
    <property type="protein sequence ID" value="ORE10854.1"/>
    <property type="molecule type" value="Genomic_DNA"/>
</dbReference>
<feature type="chain" id="PRO_5012371500" evidence="1">
    <location>
        <begin position="21"/>
        <end position="99"/>
    </location>
</feature>
<keyword evidence="1" id="KW-0732">Signal</keyword>
<reference evidence="2" key="1">
    <citation type="journal article" date="2016" name="Proc. Natl. Acad. Sci. U.S.A.">
        <title>Lipid metabolic changes in an early divergent fungus govern the establishment of a mutualistic symbiosis with endobacteria.</title>
        <authorList>
            <person name="Lastovetsky O.A."/>
            <person name="Gaspar M.L."/>
            <person name="Mondo S.J."/>
            <person name="LaButti K.M."/>
            <person name="Sandor L."/>
            <person name="Grigoriev I.V."/>
            <person name="Henry S.A."/>
            <person name="Pawlowska T.E."/>
        </authorList>
    </citation>
    <scope>NUCLEOTIDE SEQUENCE [LARGE SCALE GENOMIC DNA]</scope>
    <source>
        <strain evidence="2">ATCC 52814</strain>
    </source>
</reference>
<dbReference type="AlphaFoldDB" id="A0A1X0RFQ9"/>
<evidence type="ECO:0000313" key="2">
    <source>
        <dbReference type="EMBL" id="ORE10854.1"/>
    </source>
</evidence>
<dbReference type="VEuPathDB" id="FungiDB:BCV72DRAFT_220590"/>
<evidence type="ECO:0000256" key="1">
    <source>
        <dbReference type="SAM" id="SignalP"/>
    </source>
</evidence>